<name>A0A319DQ69_9EURO</name>
<dbReference type="AlphaFoldDB" id="A0A319DQ69"/>
<sequence length="92" mass="10618">MHIPLHYCPFYWTSCISRSQFIIIPSMQCTIHGKPDGIRGCQLGSTWDCRLSCEWLPRVGNRLSFGRDCRAREFQASNVLSIDIVFQLSPLR</sequence>
<protein>
    <submittedName>
        <fullName evidence="1">Uncharacterized protein</fullName>
    </submittedName>
</protein>
<accession>A0A319DQ69</accession>
<evidence type="ECO:0000313" key="2">
    <source>
        <dbReference type="Proteomes" id="UP000247810"/>
    </source>
</evidence>
<dbReference type="EMBL" id="KZ825799">
    <property type="protein sequence ID" value="PYH99815.1"/>
    <property type="molecule type" value="Genomic_DNA"/>
</dbReference>
<proteinExistence type="predicted"/>
<organism evidence="1 2">
    <name type="scientific">Aspergillus ellipticus CBS 707.79</name>
    <dbReference type="NCBI Taxonomy" id="1448320"/>
    <lineage>
        <taxon>Eukaryota</taxon>
        <taxon>Fungi</taxon>
        <taxon>Dikarya</taxon>
        <taxon>Ascomycota</taxon>
        <taxon>Pezizomycotina</taxon>
        <taxon>Eurotiomycetes</taxon>
        <taxon>Eurotiomycetidae</taxon>
        <taxon>Eurotiales</taxon>
        <taxon>Aspergillaceae</taxon>
        <taxon>Aspergillus</taxon>
        <taxon>Aspergillus subgen. Circumdati</taxon>
    </lineage>
</organism>
<keyword evidence="2" id="KW-1185">Reference proteome</keyword>
<dbReference type="VEuPathDB" id="FungiDB:BO71DRAFT_138920"/>
<reference evidence="1 2" key="1">
    <citation type="submission" date="2018-02" db="EMBL/GenBank/DDBJ databases">
        <title>The genomes of Aspergillus section Nigri reveals drivers in fungal speciation.</title>
        <authorList>
            <consortium name="DOE Joint Genome Institute"/>
            <person name="Vesth T.C."/>
            <person name="Nybo J."/>
            <person name="Theobald S."/>
            <person name="Brandl J."/>
            <person name="Frisvad J.C."/>
            <person name="Nielsen K.F."/>
            <person name="Lyhne E.K."/>
            <person name="Kogle M.E."/>
            <person name="Kuo A."/>
            <person name="Riley R."/>
            <person name="Clum A."/>
            <person name="Nolan M."/>
            <person name="Lipzen A."/>
            <person name="Salamov A."/>
            <person name="Henrissat B."/>
            <person name="Wiebenga A."/>
            <person name="De vries R.P."/>
            <person name="Grigoriev I.V."/>
            <person name="Mortensen U.H."/>
            <person name="Andersen M.R."/>
            <person name="Baker S.E."/>
        </authorList>
    </citation>
    <scope>NUCLEOTIDE SEQUENCE [LARGE SCALE GENOMIC DNA]</scope>
    <source>
        <strain evidence="1 2">CBS 707.79</strain>
    </source>
</reference>
<dbReference type="Proteomes" id="UP000247810">
    <property type="component" value="Unassembled WGS sequence"/>
</dbReference>
<gene>
    <name evidence="1" type="ORF">BO71DRAFT_138920</name>
</gene>
<evidence type="ECO:0000313" key="1">
    <source>
        <dbReference type="EMBL" id="PYH99815.1"/>
    </source>
</evidence>